<keyword evidence="1" id="KW-0812">Transmembrane</keyword>
<gene>
    <name evidence="2" type="ORF">UFOPK2761_01184</name>
</gene>
<keyword evidence="1" id="KW-0472">Membrane</keyword>
<keyword evidence="1" id="KW-1133">Transmembrane helix</keyword>
<sequence>MSPSEEMSIDVGTGIVDQTTVTTNLAQEVHVTTRDKVELALRRVLPRYSSTEQLLAILGVALAFGGSLLTADFRQRLGIPATAWQTVFALGFLASLAWLGVEGRRWRKRPKLEDVVNEVMKSSDRLP</sequence>
<organism evidence="2">
    <name type="scientific">freshwater metagenome</name>
    <dbReference type="NCBI Taxonomy" id="449393"/>
    <lineage>
        <taxon>unclassified sequences</taxon>
        <taxon>metagenomes</taxon>
        <taxon>ecological metagenomes</taxon>
    </lineage>
</organism>
<reference evidence="2" key="1">
    <citation type="submission" date="2020-05" db="EMBL/GenBank/DDBJ databases">
        <authorList>
            <person name="Chiriac C."/>
            <person name="Salcher M."/>
            <person name="Ghai R."/>
            <person name="Kavagutti S V."/>
        </authorList>
    </citation>
    <scope>NUCLEOTIDE SEQUENCE</scope>
</reference>
<dbReference type="AlphaFoldDB" id="A0A6J6SYV2"/>
<evidence type="ECO:0000256" key="1">
    <source>
        <dbReference type="SAM" id="Phobius"/>
    </source>
</evidence>
<dbReference type="EMBL" id="CAEZYQ010000007">
    <property type="protein sequence ID" value="CAB4739855.1"/>
    <property type="molecule type" value="Genomic_DNA"/>
</dbReference>
<proteinExistence type="predicted"/>
<accession>A0A6J6SYV2</accession>
<name>A0A6J6SYV2_9ZZZZ</name>
<protein>
    <submittedName>
        <fullName evidence="2">Unannotated protein</fullName>
    </submittedName>
</protein>
<feature type="transmembrane region" description="Helical" evidence="1">
    <location>
        <begin position="53"/>
        <end position="71"/>
    </location>
</feature>
<feature type="transmembrane region" description="Helical" evidence="1">
    <location>
        <begin position="83"/>
        <end position="101"/>
    </location>
</feature>
<evidence type="ECO:0000313" key="2">
    <source>
        <dbReference type="EMBL" id="CAB4739855.1"/>
    </source>
</evidence>